<evidence type="ECO:0000256" key="5">
    <source>
        <dbReference type="ARBA" id="ARBA00022918"/>
    </source>
</evidence>
<name>A0A176X253_AGRTU</name>
<keyword evidence="5" id="KW-0695">RNA-directed DNA polymerase</keyword>
<evidence type="ECO:0000256" key="6">
    <source>
        <dbReference type="ARBA" id="ARBA00023118"/>
    </source>
</evidence>
<feature type="domain" description="Reverse transcriptase" evidence="8">
    <location>
        <begin position="65"/>
        <end position="232"/>
    </location>
</feature>
<dbReference type="InterPro" id="IPR043502">
    <property type="entry name" value="DNA/RNA_pol_sf"/>
</dbReference>
<dbReference type="InterPro" id="IPR000477">
    <property type="entry name" value="RT_dom"/>
</dbReference>
<organism evidence="9 10">
    <name type="scientific">Agrobacterium tumefaciens</name>
    <dbReference type="NCBI Taxonomy" id="358"/>
    <lineage>
        <taxon>Bacteria</taxon>
        <taxon>Pseudomonadati</taxon>
        <taxon>Pseudomonadota</taxon>
        <taxon>Alphaproteobacteria</taxon>
        <taxon>Hyphomicrobiales</taxon>
        <taxon>Rhizobiaceae</taxon>
        <taxon>Rhizobium/Agrobacterium group</taxon>
        <taxon>Agrobacterium</taxon>
        <taxon>Agrobacterium tumefaciens complex</taxon>
    </lineage>
</organism>
<dbReference type="RefSeq" id="WP_063950785.1">
    <property type="nucleotide sequence ID" value="NZ_LXPS01000037.1"/>
</dbReference>
<proteinExistence type="inferred from homology"/>
<dbReference type="GO" id="GO:0046872">
    <property type="term" value="F:metal ion binding"/>
    <property type="evidence" value="ECO:0007669"/>
    <property type="project" value="UniProtKB-KW"/>
</dbReference>
<keyword evidence="3" id="KW-0479">Metal-binding</keyword>
<evidence type="ECO:0000256" key="4">
    <source>
        <dbReference type="ARBA" id="ARBA00022842"/>
    </source>
</evidence>
<dbReference type="GO" id="GO:0003964">
    <property type="term" value="F:RNA-directed DNA polymerase activity"/>
    <property type="evidence" value="ECO:0007669"/>
    <property type="project" value="UniProtKB-KW"/>
</dbReference>
<dbReference type="GO" id="GO:0051607">
    <property type="term" value="P:defense response to virus"/>
    <property type="evidence" value="ECO:0007669"/>
    <property type="project" value="UniProtKB-KW"/>
</dbReference>
<dbReference type="InterPro" id="IPR000123">
    <property type="entry name" value="Reverse_transcriptase_msDNA"/>
</dbReference>
<accession>A0A176X253</accession>
<evidence type="ECO:0000256" key="2">
    <source>
        <dbReference type="ARBA" id="ARBA00022695"/>
    </source>
</evidence>
<dbReference type="Proteomes" id="UP000077098">
    <property type="component" value="Unassembled WGS sequence"/>
</dbReference>
<dbReference type="Pfam" id="PF00078">
    <property type="entry name" value="RVT_1"/>
    <property type="match status" value="1"/>
</dbReference>
<gene>
    <name evidence="9" type="ORF">A7J57_24635</name>
</gene>
<sequence>MSGKIARKNFERYGIERSPFSLRPTKRDLAALLGESVRDLKTLAIPSFKEQFVVRRQAETGTKKKKIRALVYPESRLRGIHERLKFHLNKVRQPSYLFSPRKDRSQRDNAAMHLDQEMYLTLDLKQFYPSTTSAMVRKWFQNELGMFPDVARLLTDLSTIDEKVSFGSPLTPVLCTLVHREMFNEIADVCEVYELRYTLWVDDLTISGRSIPAIVLERIREIIRKHGLKSHKIRFHKGRDPVFITGIGVVGRKLIAPFSLNLKIKNCWAEYHAAATTSERDQCIQVLLANLGTARYIVGASTPAGQKLSDEMNALRQKKAKMWRQDVKQSLAKKMNVSAIGDLTPASDAPF</sequence>
<dbReference type="AlphaFoldDB" id="A0A176X253"/>
<dbReference type="SUPFAM" id="SSF56672">
    <property type="entry name" value="DNA/RNA polymerases"/>
    <property type="match status" value="1"/>
</dbReference>
<evidence type="ECO:0000256" key="7">
    <source>
        <dbReference type="ARBA" id="ARBA00034120"/>
    </source>
</evidence>
<dbReference type="PRINTS" id="PR00866">
    <property type="entry name" value="RNADNAPOLMS"/>
</dbReference>
<evidence type="ECO:0000259" key="8">
    <source>
        <dbReference type="Pfam" id="PF00078"/>
    </source>
</evidence>
<dbReference type="EMBL" id="LXPS01000037">
    <property type="protein sequence ID" value="OAE39545.1"/>
    <property type="molecule type" value="Genomic_DNA"/>
</dbReference>
<reference evidence="9 10" key="1">
    <citation type="submission" date="2016-05" db="EMBL/GenBank/DDBJ databases">
        <authorList>
            <person name="Lavstsen T."/>
            <person name="Jespersen J.S."/>
        </authorList>
    </citation>
    <scope>NUCLEOTIDE SEQUENCE [LARGE SCALE GENOMIC DNA]</scope>
    <source>
        <strain evidence="9 10">KCJ1736</strain>
    </source>
</reference>
<evidence type="ECO:0000313" key="9">
    <source>
        <dbReference type="EMBL" id="OAE39545.1"/>
    </source>
</evidence>
<keyword evidence="4" id="KW-0460">Magnesium</keyword>
<dbReference type="CDD" id="cd03487">
    <property type="entry name" value="RT_Bac_retron_II"/>
    <property type="match status" value="1"/>
</dbReference>
<protein>
    <recommendedName>
        <fullName evidence="8">Reverse transcriptase domain-containing protein</fullName>
    </recommendedName>
</protein>
<evidence type="ECO:0000313" key="10">
    <source>
        <dbReference type="Proteomes" id="UP000077098"/>
    </source>
</evidence>
<keyword evidence="1" id="KW-0808">Transferase</keyword>
<evidence type="ECO:0000256" key="1">
    <source>
        <dbReference type="ARBA" id="ARBA00022679"/>
    </source>
</evidence>
<dbReference type="GO" id="GO:0003723">
    <property type="term" value="F:RNA binding"/>
    <property type="evidence" value="ECO:0007669"/>
    <property type="project" value="InterPro"/>
</dbReference>
<comment type="similarity">
    <text evidence="7">Belongs to the bacterial reverse transcriptase family.</text>
</comment>
<comment type="caution">
    <text evidence="9">The sequence shown here is derived from an EMBL/GenBank/DDBJ whole genome shotgun (WGS) entry which is preliminary data.</text>
</comment>
<evidence type="ECO:0000256" key="3">
    <source>
        <dbReference type="ARBA" id="ARBA00022723"/>
    </source>
</evidence>
<keyword evidence="2" id="KW-0548">Nucleotidyltransferase</keyword>
<keyword evidence="6" id="KW-0051">Antiviral defense</keyword>